<evidence type="ECO:0000256" key="2">
    <source>
        <dbReference type="ARBA" id="ARBA00022452"/>
    </source>
</evidence>
<dbReference type="Proteomes" id="UP000003741">
    <property type="component" value="Unassembled WGS sequence"/>
</dbReference>
<keyword evidence="4" id="KW-0472">Membrane</keyword>
<organism evidence="7 8">
    <name type="scientific">Bacteroides cellulosilyticus CL02T12C19</name>
    <dbReference type="NCBI Taxonomy" id="997874"/>
    <lineage>
        <taxon>Bacteria</taxon>
        <taxon>Pseudomonadati</taxon>
        <taxon>Bacteroidota</taxon>
        <taxon>Bacteroidia</taxon>
        <taxon>Bacteroidales</taxon>
        <taxon>Bacteroidaceae</taxon>
        <taxon>Bacteroides</taxon>
    </lineage>
</organism>
<protein>
    <recommendedName>
        <fullName evidence="9">Outer membrane efflux protein</fullName>
    </recommendedName>
</protein>
<dbReference type="Gene3D" id="1.20.1600.10">
    <property type="entry name" value="Outer membrane efflux proteins (OEP)"/>
    <property type="match status" value="1"/>
</dbReference>
<dbReference type="HOGENOM" id="CLU_086575_0_0_10"/>
<dbReference type="OrthoDB" id="1092554at2"/>
<keyword evidence="3" id="KW-0812">Transmembrane</keyword>
<reference evidence="7 8" key="1">
    <citation type="submission" date="2012-02" db="EMBL/GenBank/DDBJ databases">
        <title>The Genome Sequence of Bacteroides cellulosilyticus CL02T12C19.</title>
        <authorList>
            <consortium name="The Broad Institute Genome Sequencing Platform"/>
            <person name="Earl A."/>
            <person name="Ward D."/>
            <person name="Feldgarden M."/>
            <person name="Gevers D."/>
            <person name="Zitomersky N.L."/>
            <person name="Coyne M.J."/>
            <person name="Comstock L.E."/>
            <person name="Young S.K."/>
            <person name="Zeng Q."/>
            <person name="Gargeya S."/>
            <person name="Fitzgerald M."/>
            <person name="Haas B."/>
            <person name="Abouelleil A."/>
            <person name="Alvarado L."/>
            <person name="Arachchi H.M."/>
            <person name="Berlin A."/>
            <person name="Chapman S.B."/>
            <person name="Gearin G."/>
            <person name="Goldberg J."/>
            <person name="Griggs A."/>
            <person name="Gujja S."/>
            <person name="Hansen M."/>
            <person name="Heiman D."/>
            <person name="Howarth C."/>
            <person name="Larimer J."/>
            <person name="Lui A."/>
            <person name="MacDonald P.J.P."/>
            <person name="McCowen C."/>
            <person name="Montmayeur A."/>
            <person name="Murphy C."/>
            <person name="Neiman D."/>
            <person name="Pearson M."/>
            <person name="Priest M."/>
            <person name="Roberts A."/>
            <person name="Saif S."/>
            <person name="Shea T."/>
            <person name="Sisk P."/>
            <person name="Stolte C."/>
            <person name="Sykes S."/>
            <person name="Wortman J."/>
            <person name="Nusbaum C."/>
            <person name="Birren B."/>
        </authorList>
    </citation>
    <scope>NUCLEOTIDE SEQUENCE [LARGE SCALE GENOMIC DNA]</scope>
    <source>
        <strain evidence="7 8">CL02T12C19</strain>
    </source>
</reference>
<sequence length="280" mass="32285">MIIKNYLGVVIYLTAFIGLASFPLTTCAQQVEMTREERIKALERLKLEDERLEANIQGMIYNNTPIEIETLKLPPLSVFLDAVTENATVKKAQSQVEQVKNEYRIQKREWWNYLRLNGMYSYGRYNVIGNASDEFTPMYQTTMSNAQHNFNVGANLSISFGDIINRPLKLKKYKYDIEQLQYAQEEVMEERRLKVLEAYNAVTEQLATIRAKAETAALYNAQMKISENNFIQGKIDIIALSLERGRRSGAVTNYEQSRVALHNSIILLEMLTNVKIIKEH</sequence>
<name>I8VIN2_9BACE</name>
<accession>I8VIN2</accession>
<dbReference type="PANTHER" id="PTHR30026:SF20">
    <property type="entry name" value="OUTER MEMBRANE PROTEIN TOLC"/>
    <property type="match status" value="1"/>
</dbReference>
<evidence type="ECO:0000256" key="6">
    <source>
        <dbReference type="SAM" id="Coils"/>
    </source>
</evidence>
<gene>
    <name evidence="7" type="ORF">HMPREF1062_04605</name>
</gene>
<proteinExistence type="predicted"/>
<dbReference type="SUPFAM" id="SSF56954">
    <property type="entry name" value="Outer membrane efflux proteins (OEP)"/>
    <property type="match status" value="1"/>
</dbReference>
<dbReference type="GO" id="GO:0015562">
    <property type="term" value="F:efflux transmembrane transporter activity"/>
    <property type="evidence" value="ECO:0007669"/>
    <property type="project" value="InterPro"/>
</dbReference>
<keyword evidence="8" id="KW-1185">Reference proteome</keyword>
<dbReference type="EMBL" id="AGXG01000094">
    <property type="protein sequence ID" value="EIY25202.1"/>
    <property type="molecule type" value="Genomic_DNA"/>
</dbReference>
<dbReference type="PANTHER" id="PTHR30026">
    <property type="entry name" value="OUTER MEMBRANE PROTEIN TOLC"/>
    <property type="match status" value="1"/>
</dbReference>
<keyword evidence="5" id="KW-0998">Cell outer membrane</keyword>
<dbReference type="InterPro" id="IPR051906">
    <property type="entry name" value="TolC-like"/>
</dbReference>
<comment type="caution">
    <text evidence="7">The sequence shown here is derived from an EMBL/GenBank/DDBJ whole genome shotgun (WGS) entry which is preliminary data.</text>
</comment>
<evidence type="ECO:0000313" key="8">
    <source>
        <dbReference type="Proteomes" id="UP000003741"/>
    </source>
</evidence>
<dbReference type="PATRIC" id="fig|997874.3.peg.4708"/>
<dbReference type="GO" id="GO:1990281">
    <property type="term" value="C:efflux pump complex"/>
    <property type="evidence" value="ECO:0007669"/>
    <property type="project" value="TreeGrafter"/>
</dbReference>
<evidence type="ECO:0008006" key="9">
    <source>
        <dbReference type="Google" id="ProtNLM"/>
    </source>
</evidence>
<keyword evidence="2" id="KW-1134">Transmembrane beta strand</keyword>
<evidence type="ECO:0000256" key="1">
    <source>
        <dbReference type="ARBA" id="ARBA00004442"/>
    </source>
</evidence>
<evidence type="ECO:0000313" key="7">
    <source>
        <dbReference type="EMBL" id="EIY25202.1"/>
    </source>
</evidence>
<evidence type="ECO:0000256" key="4">
    <source>
        <dbReference type="ARBA" id="ARBA00023136"/>
    </source>
</evidence>
<comment type="subcellular location">
    <subcellularLocation>
        <location evidence="1">Cell outer membrane</location>
    </subcellularLocation>
</comment>
<dbReference type="GO" id="GO:0009279">
    <property type="term" value="C:cell outer membrane"/>
    <property type="evidence" value="ECO:0007669"/>
    <property type="project" value="UniProtKB-SubCell"/>
</dbReference>
<dbReference type="AlphaFoldDB" id="I8VIN2"/>
<evidence type="ECO:0000256" key="5">
    <source>
        <dbReference type="ARBA" id="ARBA00023237"/>
    </source>
</evidence>
<evidence type="ECO:0000256" key="3">
    <source>
        <dbReference type="ARBA" id="ARBA00022692"/>
    </source>
</evidence>
<dbReference type="GO" id="GO:0015288">
    <property type="term" value="F:porin activity"/>
    <property type="evidence" value="ECO:0007669"/>
    <property type="project" value="TreeGrafter"/>
</dbReference>
<feature type="coiled-coil region" evidence="6">
    <location>
        <begin position="82"/>
        <end position="109"/>
    </location>
</feature>
<keyword evidence="6" id="KW-0175">Coiled coil</keyword>
<dbReference type="RefSeq" id="WP_007218659.1">
    <property type="nucleotide sequence ID" value="NZ_JH724088.1"/>
</dbReference>